<dbReference type="EMBL" id="UAVU01000009">
    <property type="protein sequence ID" value="SQC92494.1"/>
    <property type="molecule type" value="Genomic_DNA"/>
</dbReference>
<sequence length="74" mass="7826">MFKGERFETLAGGQLQSEGNMLLQANNSVTLSGTQAAKGAFTVNTDSLTHRGNTKGIAVTIGAKTARHQRKYSG</sequence>
<evidence type="ECO:0000313" key="2">
    <source>
        <dbReference type="Proteomes" id="UP000251197"/>
    </source>
</evidence>
<accession>A0A2X3JBT7</accession>
<reference evidence="1 2" key="1">
    <citation type="submission" date="2018-06" db="EMBL/GenBank/DDBJ databases">
        <authorList>
            <consortium name="Pathogen Informatics"/>
            <person name="Doyle S."/>
        </authorList>
    </citation>
    <scope>NUCLEOTIDE SEQUENCE [LARGE SCALE GENOMIC DNA]</scope>
    <source>
        <strain evidence="1 2">NCTC12120</strain>
    </source>
</reference>
<organism evidence="1 2">
    <name type="scientific">Cedecea neteri</name>
    <dbReference type="NCBI Taxonomy" id="158822"/>
    <lineage>
        <taxon>Bacteria</taxon>
        <taxon>Pseudomonadati</taxon>
        <taxon>Pseudomonadota</taxon>
        <taxon>Gammaproteobacteria</taxon>
        <taxon>Enterobacterales</taxon>
        <taxon>Enterobacteriaceae</taxon>
        <taxon>Cedecea</taxon>
    </lineage>
</organism>
<evidence type="ECO:0008006" key="3">
    <source>
        <dbReference type="Google" id="ProtNLM"/>
    </source>
</evidence>
<protein>
    <recommendedName>
        <fullName evidence="3">Adhesin HecA family 20-residue repeat (Two copies)</fullName>
    </recommendedName>
</protein>
<proteinExistence type="predicted"/>
<dbReference type="AlphaFoldDB" id="A0A2X3JBT7"/>
<evidence type="ECO:0000313" key="1">
    <source>
        <dbReference type="EMBL" id="SQC92494.1"/>
    </source>
</evidence>
<name>A0A2X3JBT7_9ENTR</name>
<dbReference type="Proteomes" id="UP000251197">
    <property type="component" value="Unassembled WGS sequence"/>
</dbReference>
<gene>
    <name evidence="1" type="ORF">NCTC12120_05691</name>
</gene>